<dbReference type="OrthoDB" id="362857at2"/>
<dbReference type="KEGG" id="mana:MAMMFC1_00174"/>
<evidence type="ECO:0000313" key="3">
    <source>
        <dbReference type="Proteomes" id="UP000276437"/>
    </source>
</evidence>
<reference evidence="2 3" key="1">
    <citation type="journal article" date="2018" name="Int. J. Syst. Evol. Microbiol.">
        <title>Methylomusa anaerophila gen. nov., sp. nov., an anaerobic methanol-utilizing bacterium isolated from a microbial fuel cell.</title>
        <authorList>
            <person name="Amano N."/>
            <person name="Yamamuro A."/>
            <person name="Miyahara M."/>
            <person name="Kouzuma A."/>
            <person name="Abe T."/>
            <person name="Watanabe K."/>
        </authorList>
    </citation>
    <scope>NUCLEOTIDE SEQUENCE [LARGE SCALE GENOMIC DNA]</scope>
    <source>
        <strain evidence="2 3">MMFC1</strain>
    </source>
</reference>
<protein>
    <submittedName>
        <fullName evidence="2">Plasmid stabilisation system protein</fullName>
    </submittedName>
</protein>
<sequence length="145" mass="17128">MQENKYDIRLMSRGKADLAKIEEYYIQEGGKELADKIIERIFEEILIFEDCPRAGWPYKRQEQRLFPIYAGRYVVAYIIDEKNLQVKVVLVSPGLNPSQAFYCLAPRDMPGYNSHKYVFYHCSLYTHFVAYYKIENQAVHLSLMI</sequence>
<dbReference type="Pfam" id="PF05016">
    <property type="entry name" value="ParE_toxin"/>
    <property type="match status" value="1"/>
</dbReference>
<keyword evidence="3" id="KW-1185">Reference proteome</keyword>
<keyword evidence="1" id="KW-1277">Toxin-antitoxin system</keyword>
<accession>A0A348AEP3</accession>
<dbReference type="AlphaFoldDB" id="A0A348AEP3"/>
<evidence type="ECO:0000256" key="1">
    <source>
        <dbReference type="ARBA" id="ARBA00022649"/>
    </source>
</evidence>
<dbReference type="InterPro" id="IPR035093">
    <property type="entry name" value="RelE/ParE_toxin_dom_sf"/>
</dbReference>
<organism evidence="2 3">
    <name type="scientific">Methylomusa anaerophila</name>
    <dbReference type="NCBI Taxonomy" id="1930071"/>
    <lineage>
        <taxon>Bacteria</taxon>
        <taxon>Bacillati</taxon>
        <taxon>Bacillota</taxon>
        <taxon>Negativicutes</taxon>
        <taxon>Selenomonadales</taxon>
        <taxon>Sporomusaceae</taxon>
        <taxon>Methylomusa</taxon>
    </lineage>
</organism>
<dbReference type="Proteomes" id="UP000276437">
    <property type="component" value="Chromosome"/>
</dbReference>
<gene>
    <name evidence="2" type="ORF">MAMMFC1_00174</name>
</gene>
<evidence type="ECO:0000313" key="2">
    <source>
        <dbReference type="EMBL" id="BBB89541.1"/>
    </source>
</evidence>
<dbReference type="EMBL" id="AP018449">
    <property type="protein sequence ID" value="BBB89541.1"/>
    <property type="molecule type" value="Genomic_DNA"/>
</dbReference>
<dbReference type="Gene3D" id="3.30.2310.20">
    <property type="entry name" value="RelE-like"/>
    <property type="match status" value="1"/>
</dbReference>
<proteinExistence type="predicted"/>
<name>A0A348AEP3_9FIRM</name>
<dbReference type="InterPro" id="IPR007712">
    <property type="entry name" value="RelE/ParE_toxin"/>
</dbReference>